<comment type="caution">
    <text evidence="3">The sequence shown here is derived from an EMBL/GenBank/DDBJ whole genome shotgun (WGS) entry which is preliminary data.</text>
</comment>
<proteinExistence type="predicted"/>
<accession>A0ABX0X6C1</accession>
<dbReference type="EMBL" id="JAATJH010000001">
    <property type="protein sequence ID" value="NJC24746.1"/>
    <property type="molecule type" value="Genomic_DNA"/>
</dbReference>
<dbReference type="Proteomes" id="UP000770785">
    <property type="component" value="Unassembled WGS sequence"/>
</dbReference>
<name>A0ABX0X6C1_9BACT</name>
<dbReference type="SUPFAM" id="SSF158949">
    <property type="entry name" value="Smr-associated domain-like"/>
    <property type="match status" value="1"/>
</dbReference>
<keyword evidence="4" id="KW-1185">Reference proteome</keyword>
<evidence type="ECO:0000256" key="1">
    <source>
        <dbReference type="SAM" id="MobiDB-lite"/>
    </source>
</evidence>
<dbReference type="InterPro" id="IPR036781">
    <property type="entry name" value="Smr_assoc-like_sf"/>
</dbReference>
<evidence type="ECO:0000313" key="4">
    <source>
        <dbReference type="Proteomes" id="UP000770785"/>
    </source>
</evidence>
<dbReference type="RefSeq" id="WP_168035557.1">
    <property type="nucleotide sequence ID" value="NZ_JAATJH010000001.1"/>
</dbReference>
<evidence type="ECO:0000259" key="2">
    <source>
        <dbReference type="Pfam" id="PF01713"/>
    </source>
</evidence>
<feature type="compositionally biased region" description="Low complexity" evidence="1">
    <location>
        <begin position="57"/>
        <end position="68"/>
    </location>
</feature>
<sequence length="358" mass="39905">MKFTLDQRVRMKRTENVGTVTSILPGNIIHVKLDSGLGHIPIPAEALEPENMPSNDAPLTATATRPAKPASPPPPPPVKAKKSNTVSKATLHENNGVQLAFDPQLNNEAEPVAYEVYLINSTDKKIIYEVKTMTGSSRRWTKSGLIEANGKKRLEAVEYRWLNEKLTVELDVRAVLTGGTGPRHFQKLSIKPSQFFGKYVDVPELFRESHLYPVFPDVSARNTAPATAPPKTQSLKAMTQAAIAKKPKPPAAQKIDRTDIQEQLDFDEVLDLHLDNLVDDPTSVPKHQVLQLQLKTFDAYLERALKVGVDSIIVIHGVGNGVLKRAIHSRLHHTKFIRDFKNEYHHKYGFGATEIIFD</sequence>
<reference evidence="3 4" key="1">
    <citation type="submission" date="2020-03" db="EMBL/GenBank/DDBJ databases">
        <title>Genomic Encyclopedia of Type Strains, Phase IV (KMG-IV): sequencing the most valuable type-strain genomes for metagenomic binning, comparative biology and taxonomic classification.</title>
        <authorList>
            <person name="Goeker M."/>
        </authorList>
    </citation>
    <scope>NUCLEOTIDE SEQUENCE [LARGE SCALE GENOMIC DNA]</scope>
    <source>
        <strain evidence="3 4">DSM 105096</strain>
    </source>
</reference>
<dbReference type="InterPro" id="IPR036063">
    <property type="entry name" value="Smr_dom_sf"/>
</dbReference>
<dbReference type="Gene3D" id="2.60.40.1600">
    <property type="entry name" value="Smr-associated-like"/>
    <property type="match status" value="1"/>
</dbReference>
<keyword evidence="3" id="KW-0255">Endonuclease</keyword>
<evidence type="ECO:0000313" key="3">
    <source>
        <dbReference type="EMBL" id="NJC24746.1"/>
    </source>
</evidence>
<organism evidence="3 4">
    <name type="scientific">Neolewinella antarctica</name>
    <dbReference type="NCBI Taxonomy" id="442734"/>
    <lineage>
        <taxon>Bacteria</taxon>
        <taxon>Pseudomonadati</taxon>
        <taxon>Bacteroidota</taxon>
        <taxon>Saprospiria</taxon>
        <taxon>Saprospirales</taxon>
        <taxon>Lewinellaceae</taxon>
        <taxon>Neolewinella</taxon>
    </lineage>
</organism>
<dbReference type="Gene3D" id="3.30.1370.110">
    <property type="match status" value="1"/>
</dbReference>
<feature type="domain" description="Smr" evidence="2">
    <location>
        <begin position="296"/>
        <end position="356"/>
    </location>
</feature>
<dbReference type="InterPro" id="IPR002625">
    <property type="entry name" value="Smr_dom"/>
</dbReference>
<feature type="compositionally biased region" description="Pro residues" evidence="1">
    <location>
        <begin position="69"/>
        <end position="78"/>
    </location>
</feature>
<gene>
    <name evidence="3" type="ORF">GGR27_000227</name>
</gene>
<dbReference type="Pfam" id="PF01713">
    <property type="entry name" value="Smr"/>
    <property type="match status" value="1"/>
</dbReference>
<dbReference type="GO" id="GO:0004519">
    <property type="term" value="F:endonuclease activity"/>
    <property type="evidence" value="ECO:0007669"/>
    <property type="project" value="UniProtKB-KW"/>
</dbReference>
<keyword evidence="3" id="KW-0378">Hydrolase</keyword>
<protein>
    <submittedName>
        <fullName evidence="3">DNA-nicking Smr family endonuclease</fullName>
    </submittedName>
</protein>
<feature type="region of interest" description="Disordered" evidence="1">
    <location>
        <begin position="46"/>
        <end position="84"/>
    </location>
</feature>
<keyword evidence="3" id="KW-0540">Nuclease</keyword>